<dbReference type="AlphaFoldDB" id="A0A8B9AR85"/>
<dbReference type="PANTHER" id="PTHR48046">
    <property type="entry name" value="UDP-GLYCOSYLTRANSFERASE 72E1"/>
    <property type="match status" value="1"/>
</dbReference>
<accession>A0A8B9AR85</accession>
<dbReference type="KEGG" id="pda:113462119"/>
<comment type="similarity">
    <text evidence="1 4">Belongs to the UDP-glycosyltransferase family.</text>
</comment>
<protein>
    <recommendedName>
        <fullName evidence="5">Glycosyltransferase</fullName>
        <ecNumber evidence="5">2.4.1.-</ecNumber>
    </recommendedName>
</protein>
<dbReference type="Proteomes" id="UP000228380">
    <property type="component" value="Chromosome 9"/>
</dbReference>
<evidence type="ECO:0000313" key="7">
    <source>
        <dbReference type="RefSeq" id="XP_038986523.1"/>
    </source>
</evidence>
<dbReference type="PROSITE" id="PS00375">
    <property type="entry name" value="UDPGT"/>
    <property type="match status" value="1"/>
</dbReference>
<dbReference type="FunFam" id="3.40.50.2000:FF:000054">
    <property type="entry name" value="Glycosyltransferase"/>
    <property type="match status" value="1"/>
</dbReference>
<dbReference type="RefSeq" id="XP_038986523.1">
    <property type="nucleotide sequence ID" value="XM_039130595.1"/>
</dbReference>
<dbReference type="EC" id="2.4.1.-" evidence="5"/>
<dbReference type="FunFam" id="3.40.50.2000:FF:000051">
    <property type="entry name" value="Glycosyltransferase"/>
    <property type="match status" value="1"/>
</dbReference>
<gene>
    <name evidence="7" type="primary">LOC113462119</name>
</gene>
<keyword evidence="6" id="KW-1185">Reference proteome</keyword>
<dbReference type="GeneID" id="113462119"/>
<reference evidence="7" key="2">
    <citation type="submission" date="2025-08" db="UniProtKB">
        <authorList>
            <consortium name="RefSeq"/>
        </authorList>
    </citation>
    <scope>IDENTIFICATION</scope>
    <source>
        <tissue evidence="7">Young leaves</tissue>
    </source>
</reference>
<proteinExistence type="inferred from homology"/>
<evidence type="ECO:0000256" key="2">
    <source>
        <dbReference type="ARBA" id="ARBA00022676"/>
    </source>
</evidence>
<dbReference type="InterPro" id="IPR002213">
    <property type="entry name" value="UDP_glucos_trans"/>
</dbReference>
<evidence type="ECO:0000256" key="3">
    <source>
        <dbReference type="ARBA" id="ARBA00022679"/>
    </source>
</evidence>
<organism evidence="6 7">
    <name type="scientific">Phoenix dactylifera</name>
    <name type="common">Date palm</name>
    <dbReference type="NCBI Taxonomy" id="42345"/>
    <lineage>
        <taxon>Eukaryota</taxon>
        <taxon>Viridiplantae</taxon>
        <taxon>Streptophyta</taxon>
        <taxon>Embryophyta</taxon>
        <taxon>Tracheophyta</taxon>
        <taxon>Spermatophyta</taxon>
        <taxon>Magnoliopsida</taxon>
        <taxon>Liliopsida</taxon>
        <taxon>Arecaceae</taxon>
        <taxon>Coryphoideae</taxon>
        <taxon>Phoeniceae</taxon>
        <taxon>Phoenix</taxon>
    </lineage>
</organism>
<dbReference type="SUPFAM" id="SSF53756">
    <property type="entry name" value="UDP-Glycosyltransferase/glycogen phosphorylase"/>
    <property type="match status" value="1"/>
</dbReference>
<dbReference type="PANTHER" id="PTHR48046:SF6">
    <property type="entry name" value="GLYCOSYLTRANSFERASE"/>
    <property type="match status" value="1"/>
</dbReference>
<evidence type="ECO:0000313" key="6">
    <source>
        <dbReference type="Proteomes" id="UP000228380"/>
    </source>
</evidence>
<dbReference type="Pfam" id="PF00201">
    <property type="entry name" value="UDPGT"/>
    <property type="match status" value="1"/>
</dbReference>
<dbReference type="CDD" id="cd03784">
    <property type="entry name" value="GT1_Gtf-like"/>
    <property type="match status" value="1"/>
</dbReference>
<dbReference type="Gene3D" id="3.40.50.2000">
    <property type="entry name" value="Glycogen Phosphorylase B"/>
    <property type="match status" value="2"/>
</dbReference>
<evidence type="ECO:0000256" key="5">
    <source>
        <dbReference type="RuleBase" id="RU362057"/>
    </source>
</evidence>
<reference evidence="6" key="1">
    <citation type="journal article" date="2019" name="Nat. Commun.">
        <title>Genome-wide association mapping of date palm fruit traits.</title>
        <authorList>
            <person name="Hazzouri K.M."/>
            <person name="Gros-Balthazard M."/>
            <person name="Flowers J.M."/>
            <person name="Copetti D."/>
            <person name="Lemansour A."/>
            <person name="Lebrun M."/>
            <person name="Masmoudi K."/>
            <person name="Ferrand S."/>
            <person name="Dhar M.I."/>
            <person name="Fresquez Z.A."/>
            <person name="Rosas U."/>
            <person name="Zhang J."/>
            <person name="Talag J."/>
            <person name="Lee S."/>
            <person name="Kudrna D."/>
            <person name="Powell R.F."/>
            <person name="Leitch I.J."/>
            <person name="Krueger R.R."/>
            <person name="Wing R.A."/>
            <person name="Amiri K.M.A."/>
            <person name="Purugganan M.D."/>
        </authorList>
    </citation>
    <scope>NUCLEOTIDE SEQUENCE [LARGE SCALE GENOMIC DNA]</scope>
    <source>
        <strain evidence="6">cv. Khalas</strain>
    </source>
</reference>
<evidence type="ECO:0000256" key="4">
    <source>
        <dbReference type="RuleBase" id="RU003718"/>
    </source>
</evidence>
<keyword evidence="2 4" id="KW-0328">Glycosyltransferase</keyword>
<keyword evidence="3 4" id="KW-0808">Transferase</keyword>
<dbReference type="OrthoDB" id="5835829at2759"/>
<dbReference type="GO" id="GO:0008194">
    <property type="term" value="F:UDP-glycosyltransferase activity"/>
    <property type="evidence" value="ECO:0007669"/>
    <property type="project" value="InterPro"/>
</dbReference>
<evidence type="ECO:0000256" key="1">
    <source>
        <dbReference type="ARBA" id="ARBA00009995"/>
    </source>
</evidence>
<dbReference type="InterPro" id="IPR035595">
    <property type="entry name" value="UDP_glycos_trans_CS"/>
</dbReference>
<sequence length="467" mass="51157">MEDPEPRHIALLSSPGMGHLIPLVSFARHLARHHRFAITLIAHPTDHSDSAGNRSLADSLPDGVNVVSLPNLPPDAFLDTKSEARVFLTVKANIPPLRSLLRSLKSTVSLAALIVDPFCLDAFDVAAELGILVYLFYTSSCMSLSLVFHLPKLDASFQGEYRDLPEPVRLPGCVPVQGKDLIEPIQDRGSDAYKLFLNAMKRFPEAKGILVNSLEDLEPGAVKGLEEGEGIPPVYPVGPLVWTVPDEEHECLRWLDRRPPGSVLYVSFGSGGTLTLTQTRELALGLEISGQRFLWAAKSPHESEANAAYLSAKKNEKNHLDFLPEGFLERTKDLGLVVPSWVPQVQVLGHASTGGFLTHCGWNSTLESIVKGVPLIAWPLYAEQKMNAIQLTEDVKVALRPKVTESGLVEKEEIARVVRCLMEGEEGRRLRKRAEELSDAAGRALGPGGSSIRAMADVGREWMDARK</sequence>
<name>A0A8B9AR85_PHODC</name>